<dbReference type="Pfam" id="PF13489">
    <property type="entry name" value="Methyltransf_23"/>
    <property type="match status" value="1"/>
</dbReference>
<dbReference type="EMBL" id="CAEZYF010000018">
    <property type="protein sequence ID" value="CAB4734991.1"/>
    <property type="molecule type" value="Genomic_DNA"/>
</dbReference>
<dbReference type="InterPro" id="IPR029063">
    <property type="entry name" value="SAM-dependent_MTases_sf"/>
</dbReference>
<dbReference type="EMBL" id="CAFBOL010000020">
    <property type="protein sequence ID" value="CAB4984588.1"/>
    <property type="molecule type" value="Genomic_DNA"/>
</dbReference>
<evidence type="ECO:0000313" key="1">
    <source>
        <dbReference type="EMBL" id="CAB4364684.1"/>
    </source>
</evidence>
<dbReference type="Gene3D" id="3.40.50.150">
    <property type="entry name" value="Vaccinia Virus protein VP39"/>
    <property type="match status" value="1"/>
</dbReference>
<proteinExistence type="predicted"/>
<dbReference type="SUPFAM" id="SSF53335">
    <property type="entry name" value="S-adenosyl-L-methionine-dependent methyltransferases"/>
    <property type="match status" value="1"/>
</dbReference>
<evidence type="ECO:0000313" key="2">
    <source>
        <dbReference type="EMBL" id="CAB4734991.1"/>
    </source>
</evidence>
<evidence type="ECO:0000313" key="5">
    <source>
        <dbReference type="EMBL" id="CAB4941683.1"/>
    </source>
</evidence>
<dbReference type="EMBL" id="CAFBIY010000016">
    <property type="protein sequence ID" value="CAB4847362.1"/>
    <property type="molecule type" value="Genomic_DNA"/>
</dbReference>
<sequence>MSRFDHDYYQRFYGQQGVHTPEQIAHLATAVHELSAWWGVEIRSLLDVGAGVGMWRDWYRIHHPAVHTLSVDISEHACATWGHQLRDITTWRPVRTYDLVVCHSVLQYVDDDALESAAANLAAATAFVLYMELPTASDLLHVVDSERTDMEVFARSGATYRALFGRWFQQVGGGLWVKHGTVPMFELEALAP</sequence>
<gene>
    <name evidence="2" type="ORF">UFOPK2656_02459</name>
    <name evidence="3" type="ORF">UFOPK3099_00103</name>
    <name evidence="4" type="ORF">UFOPK3267_00464</name>
    <name evidence="5" type="ORF">UFOPK3651_02210</name>
    <name evidence="6" type="ORF">UFOPK3931_01041</name>
    <name evidence="1" type="ORF">UFOPK4189_02442</name>
</gene>
<evidence type="ECO:0000313" key="3">
    <source>
        <dbReference type="EMBL" id="CAB4800721.1"/>
    </source>
</evidence>
<protein>
    <submittedName>
        <fullName evidence="1">Unannotated protein</fullName>
    </submittedName>
</protein>
<accession>A0A6J6A873</accession>
<organism evidence="1">
    <name type="scientific">freshwater metagenome</name>
    <dbReference type="NCBI Taxonomy" id="449393"/>
    <lineage>
        <taxon>unclassified sequences</taxon>
        <taxon>metagenomes</taxon>
        <taxon>ecological metagenomes</taxon>
    </lineage>
</organism>
<name>A0A6J6A873_9ZZZZ</name>
<evidence type="ECO:0000313" key="4">
    <source>
        <dbReference type="EMBL" id="CAB4847362.1"/>
    </source>
</evidence>
<dbReference type="EMBL" id="CAESGF010000016">
    <property type="protein sequence ID" value="CAB4364684.1"/>
    <property type="molecule type" value="Genomic_DNA"/>
</dbReference>
<dbReference type="AlphaFoldDB" id="A0A6J6A873"/>
<dbReference type="EMBL" id="CAFAAV010000004">
    <property type="protein sequence ID" value="CAB4800721.1"/>
    <property type="molecule type" value="Genomic_DNA"/>
</dbReference>
<dbReference type="EMBL" id="CAFBMT010000013">
    <property type="protein sequence ID" value="CAB4941683.1"/>
    <property type="molecule type" value="Genomic_DNA"/>
</dbReference>
<evidence type="ECO:0000313" key="6">
    <source>
        <dbReference type="EMBL" id="CAB4984588.1"/>
    </source>
</evidence>
<reference evidence="1" key="1">
    <citation type="submission" date="2020-05" db="EMBL/GenBank/DDBJ databases">
        <authorList>
            <person name="Chiriac C."/>
            <person name="Salcher M."/>
            <person name="Ghai R."/>
            <person name="Kavagutti S V."/>
        </authorList>
    </citation>
    <scope>NUCLEOTIDE SEQUENCE</scope>
</reference>